<sequence length="72" mass="7844">MSPRYRRNLSSLSVRRNWIAASNKNPPTKDSRQVIPIISPGLVPLSGASSCPDPLKAACPIRPRMGSSSENR</sequence>
<dbReference type="Proteomes" id="UP001177670">
    <property type="component" value="Unassembled WGS sequence"/>
</dbReference>
<evidence type="ECO:0000313" key="1">
    <source>
        <dbReference type="EMBL" id="KAK1134796.1"/>
    </source>
</evidence>
<dbReference type="AlphaFoldDB" id="A0AA40GD38"/>
<comment type="caution">
    <text evidence="1">The sequence shown here is derived from an EMBL/GenBank/DDBJ whole genome shotgun (WGS) entry which is preliminary data.</text>
</comment>
<dbReference type="EMBL" id="JAHYIQ010000002">
    <property type="protein sequence ID" value="KAK1134796.1"/>
    <property type="molecule type" value="Genomic_DNA"/>
</dbReference>
<gene>
    <name evidence="1" type="ORF">K0M31_007567</name>
</gene>
<keyword evidence="2" id="KW-1185">Reference proteome</keyword>
<evidence type="ECO:0000313" key="2">
    <source>
        <dbReference type="Proteomes" id="UP001177670"/>
    </source>
</evidence>
<proteinExistence type="predicted"/>
<reference evidence="1" key="1">
    <citation type="submission" date="2021-10" db="EMBL/GenBank/DDBJ databases">
        <title>Melipona bicolor Genome sequencing and assembly.</title>
        <authorList>
            <person name="Araujo N.S."/>
            <person name="Arias M.C."/>
        </authorList>
    </citation>
    <scope>NUCLEOTIDE SEQUENCE</scope>
    <source>
        <strain evidence="1">USP_2M_L1-L4_2017</strain>
        <tissue evidence="1">Whole body</tissue>
    </source>
</reference>
<organism evidence="1 2">
    <name type="scientific">Melipona bicolor</name>
    <dbReference type="NCBI Taxonomy" id="60889"/>
    <lineage>
        <taxon>Eukaryota</taxon>
        <taxon>Metazoa</taxon>
        <taxon>Ecdysozoa</taxon>
        <taxon>Arthropoda</taxon>
        <taxon>Hexapoda</taxon>
        <taxon>Insecta</taxon>
        <taxon>Pterygota</taxon>
        <taxon>Neoptera</taxon>
        <taxon>Endopterygota</taxon>
        <taxon>Hymenoptera</taxon>
        <taxon>Apocrita</taxon>
        <taxon>Aculeata</taxon>
        <taxon>Apoidea</taxon>
        <taxon>Anthophila</taxon>
        <taxon>Apidae</taxon>
        <taxon>Melipona</taxon>
    </lineage>
</organism>
<feature type="non-terminal residue" evidence="1">
    <location>
        <position position="72"/>
    </location>
</feature>
<name>A0AA40GD38_9HYME</name>
<accession>A0AA40GD38</accession>
<protein>
    <submittedName>
        <fullName evidence="1">Uncharacterized protein</fullName>
    </submittedName>
</protein>